<dbReference type="EMBL" id="JABZMI010000118">
    <property type="protein sequence ID" value="MBF1164847.1"/>
    <property type="molecule type" value="Genomic_DNA"/>
</dbReference>
<dbReference type="PANTHER" id="PTHR42856:SF1">
    <property type="entry name" value="ACYL-COENZYME A THIOESTERASE PAAI"/>
    <property type="match status" value="1"/>
</dbReference>
<protein>
    <submittedName>
        <fullName evidence="4">Hydroxyphenylacetyl-CoA thioesterase PaaI</fullName>
    </submittedName>
</protein>
<dbReference type="InterPro" id="IPR052723">
    <property type="entry name" value="Acyl-CoA_thioesterase_PaaI"/>
</dbReference>
<evidence type="ECO:0000256" key="2">
    <source>
        <dbReference type="ARBA" id="ARBA00022801"/>
    </source>
</evidence>
<reference evidence="4" key="1">
    <citation type="submission" date="2020-04" db="EMBL/GenBank/DDBJ databases">
        <title>Deep metagenomics examines the oral microbiome during advanced dental caries in children, revealing novel taxa and co-occurrences with host molecules.</title>
        <authorList>
            <person name="Baker J.L."/>
            <person name="Morton J.T."/>
            <person name="Dinis M."/>
            <person name="Alvarez R."/>
            <person name="Tran N.C."/>
            <person name="Knight R."/>
            <person name="Edlund A."/>
        </authorList>
    </citation>
    <scope>NUCLEOTIDE SEQUENCE</scope>
    <source>
        <strain evidence="4">JCVI_32_bin.24</strain>
    </source>
</reference>
<dbReference type="FunFam" id="3.10.129.10:FF:000022">
    <property type="entry name" value="Phenylacetic acid degradation protein"/>
    <property type="match status" value="1"/>
</dbReference>
<dbReference type="Gene3D" id="3.10.129.10">
    <property type="entry name" value="Hotdog Thioesterase"/>
    <property type="match status" value="1"/>
</dbReference>
<gene>
    <name evidence="4" type="primary">paaI</name>
    <name evidence="4" type="ORF">HXL68_07385</name>
</gene>
<evidence type="ECO:0000259" key="3">
    <source>
        <dbReference type="Pfam" id="PF03061"/>
    </source>
</evidence>
<keyword evidence="2" id="KW-0378">Hydrolase</keyword>
<proteinExistence type="inferred from homology"/>
<dbReference type="NCBIfam" id="TIGR02286">
    <property type="entry name" value="PaaD"/>
    <property type="match status" value="1"/>
</dbReference>
<dbReference type="InterPro" id="IPR029069">
    <property type="entry name" value="HotDog_dom_sf"/>
</dbReference>
<dbReference type="AlphaFoldDB" id="A0A930BU65"/>
<comment type="caution">
    <text evidence="4">The sequence shown here is derived from an EMBL/GenBank/DDBJ whole genome shotgun (WGS) entry which is preliminary data.</text>
</comment>
<evidence type="ECO:0000256" key="1">
    <source>
        <dbReference type="ARBA" id="ARBA00008324"/>
    </source>
</evidence>
<sequence length="154" mass="16415">MTEPKLSPAEAQTLADATAEAMFSRDRAAQALGIKIVRVQPGASLLTMTVRSDMVNGHHICHGGMIFSLADTAFAYACNSYNKNTVASACHIDFLAPAKEGETLEAEAVEQSASGRTGVYDITVRNNHGKTIALFRGKSYRINGEVIAGLQQAN</sequence>
<evidence type="ECO:0000313" key="5">
    <source>
        <dbReference type="Proteomes" id="UP000718593"/>
    </source>
</evidence>
<dbReference type="SUPFAM" id="SSF54637">
    <property type="entry name" value="Thioesterase/thiol ester dehydrase-isomerase"/>
    <property type="match status" value="1"/>
</dbReference>
<accession>A0A930BU65</accession>
<organism evidence="4 5">
    <name type="scientific">Dechloromonas agitata</name>
    <dbReference type="NCBI Taxonomy" id="73030"/>
    <lineage>
        <taxon>Bacteria</taxon>
        <taxon>Pseudomonadati</taxon>
        <taxon>Pseudomonadota</taxon>
        <taxon>Betaproteobacteria</taxon>
        <taxon>Rhodocyclales</taxon>
        <taxon>Azonexaceae</taxon>
        <taxon>Dechloromonas</taxon>
    </lineage>
</organism>
<dbReference type="InterPro" id="IPR003736">
    <property type="entry name" value="PAAI_dom"/>
</dbReference>
<dbReference type="PANTHER" id="PTHR42856">
    <property type="entry name" value="ACYL-COENZYME A THIOESTERASE PAAI"/>
    <property type="match status" value="1"/>
</dbReference>
<dbReference type="CDD" id="cd03443">
    <property type="entry name" value="PaaI_thioesterase"/>
    <property type="match status" value="1"/>
</dbReference>
<evidence type="ECO:0000313" key="4">
    <source>
        <dbReference type="EMBL" id="MBF1164847.1"/>
    </source>
</evidence>
<dbReference type="NCBIfam" id="TIGR00369">
    <property type="entry name" value="unchar_dom_1"/>
    <property type="match status" value="1"/>
</dbReference>
<dbReference type="GO" id="GO:0016289">
    <property type="term" value="F:acyl-CoA hydrolase activity"/>
    <property type="evidence" value="ECO:0007669"/>
    <property type="project" value="UniProtKB-ARBA"/>
</dbReference>
<dbReference type="Pfam" id="PF03061">
    <property type="entry name" value="4HBT"/>
    <property type="match status" value="1"/>
</dbReference>
<dbReference type="InterPro" id="IPR011973">
    <property type="entry name" value="PaaD"/>
</dbReference>
<name>A0A930BU65_9RHOO</name>
<dbReference type="InterPro" id="IPR006683">
    <property type="entry name" value="Thioestr_dom"/>
</dbReference>
<feature type="domain" description="Thioesterase" evidence="3">
    <location>
        <begin position="59"/>
        <end position="132"/>
    </location>
</feature>
<comment type="similarity">
    <text evidence="1">Belongs to the thioesterase PaaI family.</text>
</comment>
<dbReference type="Proteomes" id="UP000718593">
    <property type="component" value="Unassembled WGS sequence"/>
</dbReference>